<feature type="binding site" evidence="8">
    <location>
        <position position="24"/>
    </location>
    <ligand>
        <name>ATP</name>
        <dbReference type="ChEBI" id="CHEBI:30616"/>
    </ligand>
</feature>
<keyword evidence="2 8" id="KW-0028">Amino-acid biosynthesis</keyword>
<dbReference type="NCBIfam" id="TIGR01027">
    <property type="entry name" value="proB"/>
    <property type="match status" value="1"/>
</dbReference>
<dbReference type="InterPro" id="IPR041739">
    <property type="entry name" value="G5K_ProB"/>
</dbReference>
<dbReference type="InterPro" id="IPR005715">
    <property type="entry name" value="Glu_5kinase/COase_Synthase"/>
</dbReference>
<dbReference type="FunFam" id="3.40.1160.10:FF:000018">
    <property type="entry name" value="Glutamate 5-kinase"/>
    <property type="match status" value="1"/>
</dbReference>
<keyword evidence="4 8" id="KW-0808">Transferase</keyword>
<dbReference type="EMBL" id="CP033169">
    <property type="protein sequence ID" value="AYO30106.1"/>
    <property type="molecule type" value="Genomic_DNA"/>
</dbReference>
<dbReference type="CDD" id="cd04242">
    <property type="entry name" value="AAK_G5K_ProB"/>
    <property type="match status" value="1"/>
</dbReference>
<sequence length="279" mass="30059">MGEEHNKQTRNVFGNSTYNSIVFKVGTTTLVHDNGKLNIARMEKLVRVLADLKNQGKNVVLVTSGAIGVGAGKLGIKNKKDVKIKQALAAVGQGILMQFYEKLFSEYNSTVAQILLTREDIEKGSRRQNALNTIRTLFDFDIIPIINENDTVAVEEIVFGDNDTLSAVVARLIGADLLILLSDIDGLYTGTPFEEGTSKIPVVEHITPEIEALAGESCTEFGTGGMKSKILAAKIATGAGIAMAIIDGANPELIYDVLEGKNPGTFFTPQKKYNVIGLS</sequence>
<evidence type="ECO:0000256" key="3">
    <source>
        <dbReference type="ARBA" id="ARBA00022650"/>
    </source>
</evidence>
<feature type="domain" description="Aspartate/glutamate/uridylate kinase" evidence="9">
    <location>
        <begin position="21"/>
        <end position="247"/>
    </location>
</feature>
<dbReference type="PANTHER" id="PTHR43654">
    <property type="entry name" value="GLUTAMATE 5-KINASE"/>
    <property type="match status" value="1"/>
</dbReference>
<dbReference type="AlphaFoldDB" id="A0A3G2R3U0"/>
<dbReference type="InterPro" id="IPR019797">
    <property type="entry name" value="Glutamate_5-kinase_CS"/>
</dbReference>
<keyword evidence="1 8" id="KW-0963">Cytoplasm</keyword>
<evidence type="ECO:0000256" key="2">
    <source>
        <dbReference type="ARBA" id="ARBA00022605"/>
    </source>
</evidence>
<dbReference type="GO" id="GO:0055129">
    <property type="term" value="P:L-proline biosynthetic process"/>
    <property type="evidence" value="ECO:0007669"/>
    <property type="project" value="UniProtKB-UniRule"/>
</dbReference>
<feature type="binding site" evidence="8">
    <location>
        <position position="162"/>
    </location>
    <ligand>
        <name>substrate</name>
    </ligand>
</feature>
<name>A0A3G2R3U0_9FIRM</name>
<comment type="subcellular location">
    <subcellularLocation>
        <location evidence="8">Cytoplasm</location>
    </subcellularLocation>
</comment>
<dbReference type="UniPathway" id="UPA00098">
    <property type="reaction ID" value="UER00359"/>
</dbReference>
<evidence type="ECO:0000256" key="5">
    <source>
        <dbReference type="ARBA" id="ARBA00022741"/>
    </source>
</evidence>
<dbReference type="SUPFAM" id="SSF53633">
    <property type="entry name" value="Carbamate kinase-like"/>
    <property type="match status" value="1"/>
</dbReference>
<keyword evidence="5 8" id="KW-0547">Nucleotide-binding</keyword>
<dbReference type="InterPro" id="IPR011529">
    <property type="entry name" value="Glu_5kinase"/>
</dbReference>
<feature type="binding site" evidence="8">
    <location>
        <position position="64"/>
    </location>
    <ligand>
        <name>substrate</name>
    </ligand>
</feature>
<organism evidence="10 11">
    <name type="scientific">Biomaibacter acetigenes</name>
    <dbReference type="NCBI Taxonomy" id="2316383"/>
    <lineage>
        <taxon>Bacteria</taxon>
        <taxon>Bacillati</taxon>
        <taxon>Bacillota</taxon>
        <taxon>Clostridia</taxon>
        <taxon>Thermosediminibacterales</taxon>
        <taxon>Tepidanaerobacteraceae</taxon>
        <taxon>Biomaibacter</taxon>
    </lineage>
</organism>
<evidence type="ECO:0000256" key="6">
    <source>
        <dbReference type="ARBA" id="ARBA00022777"/>
    </source>
</evidence>
<comment type="catalytic activity">
    <reaction evidence="8">
        <text>L-glutamate + ATP = L-glutamyl 5-phosphate + ADP</text>
        <dbReference type="Rhea" id="RHEA:14877"/>
        <dbReference type="ChEBI" id="CHEBI:29985"/>
        <dbReference type="ChEBI" id="CHEBI:30616"/>
        <dbReference type="ChEBI" id="CHEBI:58274"/>
        <dbReference type="ChEBI" id="CHEBI:456216"/>
        <dbReference type="EC" id="2.7.2.11"/>
    </reaction>
</comment>
<evidence type="ECO:0000256" key="4">
    <source>
        <dbReference type="ARBA" id="ARBA00022679"/>
    </source>
</evidence>
<feature type="binding site" evidence="8">
    <location>
        <begin position="223"/>
        <end position="229"/>
    </location>
    <ligand>
        <name>ATP</name>
        <dbReference type="ChEBI" id="CHEBI:30616"/>
    </ligand>
</feature>
<keyword evidence="3 8" id="KW-0641">Proline biosynthesis</keyword>
<dbReference type="InterPro" id="IPR001048">
    <property type="entry name" value="Asp/Glu/Uridylate_kinase"/>
</dbReference>
<evidence type="ECO:0000259" key="9">
    <source>
        <dbReference type="Pfam" id="PF00696"/>
    </source>
</evidence>
<comment type="function">
    <text evidence="8">Catalyzes the transfer of a phosphate group to glutamate to form L-glutamate 5-phosphate.</text>
</comment>
<accession>A0A3G2R3U0</accession>
<dbReference type="Pfam" id="PF00696">
    <property type="entry name" value="AA_kinase"/>
    <property type="match status" value="1"/>
</dbReference>
<gene>
    <name evidence="8 10" type="primary">proB</name>
    <name evidence="10" type="ORF">D2962_05300</name>
</gene>
<evidence type="ECO:0000313" key="10">
    <source>
        <dbReference type="EMBL" id="AYO30106.1"/>
    </source>
</evidence>
<dbReference type="InterPro" id="IPR036393">
    <property type="entry name" value="AceGlu_kinase-like_sf"/>
</dbReference>
<comment type="pathway">
    <text evidence="8">Amino-acid biosynthesis; L-proline biosynthesis; L-glutamate 5-semialdehyde from L-glutamate: step 1/2.</text>
</comment>
<dbReference type="RefSeq" id="WP_120766290.1">
    <property type="nucleotide sequence ID" value="NZ_CP033169.1"/>
</dbReference>
<dbReference type="HAMAP" id="MF_00456">
    <property type="entry name" value="ProB"/>
    <property type="match status" value="1"/>
</dbReference>
<dbReference type="PROSITE" id="PS00902">
    <property type="entry name" value="GLUTAMATE_5_KINASE"/>
    <property type="match status" value="1"/>
</dbReference>
<feature type="binding site" evidence="8">
    <location>
        <begin position="182"/>
        <end position="183"/>
    </location>
    <ligand>
        <name>ATP</name>
        <dbReference type="ChEBI" id="CHEBI:30616"/>
    </ligand>
</feature>
<comment type="similarity">
    <text evidence="8">Belongs to the glutamate 5-kinase family.</text>
</comment>
<proteinExistence type="inferred from homology"/>
<evidence type="ECO:0000256" key="8">
    <source>
        <dbReference type="HAMAP-Rule" id="MF_00456"/>
    </source>
</evidence>
<dbReference type="PIRSF" id="PIRSF000729">
    <property type="entry name" value="GK"/>
    <property type="match status" value="1"/>
</dbReference>
<dbReference type="Gene3D" id="3.40.1160.10">
    <property type="entry name" value="Acetylglutamate kinase-like"/>
    <property type="match status" value="1"/>
</dbReference>
<dbReference type="PRINTS" id="PR00474">
    <property type="entry name" value="GLU5KINASE"/>
</dbReference>
<dbReference type="GO" id="GO:0004349">
    <property type="term" value="F:glutamate 5-kinase activity"/>
    <property type="evidence" value="ECO:0007669"/>
    <property type="project" value="UniProtKB-UniRule"/>
</dbReference>
<dbReference type="GO" id="GO:0005829">
    <property type="term" value="C:cytosol"/>
    <property type="evidence" value="ECO:0007669"/>
    <property type="project" value="TreeGrafter"/>
</dbReference>
<reference evidence="10 11" key="1">
    <citation type="submission" date="2018-10" db="EMBL/GenBank/DDBJ databases">
        <authorList>
            <person name="Zhang X."/>
        </authorList>
    </citation>
    <scope>NUCLEOTIDE SEQUENCE [LARGE SCALE GENOMIC DNA]</scope>
    <source>
        <strain evidence="10 11">SK-G1</strain>
    </source>
</reference>
<dbReference type="EC" id="2.7.2.11" evidence="8"/>
<dbReference type="InterPro" id="IPR001057">
    <property type="entry name" value="Glu/AcGlu_kinase"/>
</dbReference>
<dbReference type="KEGG" id="bacg:D2962_05300"/>
<keyword evidence="7 8" id="KW-0067">ATP-binding</keyword>
<evidence type="ECO:0000256" key="7">
    <source>
        <dbReference type="ARBA" id="ARBA00022840"/>
    </source>
</evidence>
<dbReference type="Proteomes" id="UP000280960">
    <property type="component" value="Chromosome"/>
</dbReference>
<keyword evidence="11" id="KW-1185">Reference proteome</keyword>
<dbReference type="PANTHER" id="PTHR43654:SF1">
    <property type="entry name" value="ISOPENTENYL PHOSPHATE KINASE"/>
    <property type="match status" value="1"/>
</dbReference>
<evidence type="ECO:0000256" key="1">
    <source>
        <dbReference type="ARBA" id="ARBA00022490"/>
    </source>
</evidence>
<protein>
    <recommendedName>
        <fullName evidence="8">Glutamate 5-kinase</fullName>
        <ecNumber evidence="8">2.7.2.11</ecNumber>
    </recommendedName>
    <alternativeName>
        <fullName evidence="8">Gamma-glutamyl kinase</fullName>
        <shortName evidence="8">GK</shortName>
    </alternativeName>
</protein>
<keyword evidence="6 8" id="KW-0418">Kinase</keyword>
<feature type="binding site" evidence="8">
    <location>
        <position position="150"/>
    </location>
    <ligand>
        <name>substrate</name>
    </ligand>
</feature>
<dbReference type="GO" id="GO:0005524">
    <property type="term" value="F:ATP binding"/>
    <property type="evidence" value="ECO:0007669"/>
    <property type="project" value="UniProtKB-KW"/>
</dbReference>
<evidence type="ECO:0000313" key="11">
    <source>
        <dbReference type="Proteomes" id="UP000280960"/>
    </source>
</evidence>